<accession>A0A6P7Y7A5</accession>
<name>A0A6P7Y7A5_9AMPH</name>
<evidence type="ECO:0000313" key="5">
    <source>
        <dbReference type="RefSeq" id="XP_030060844.1"/>
    </source>
</evidence>
<sequence length="547" mass="60323">MDEDSNVRNPNLNPYWCNICKISCASALNLQTHFLGFKHKKVEEALKAHGIVKSINPLNEEPIKEASEEEVEIETPKHESRTLDEWLASCKGTEPALGLEYIVEYRSKNNIPIIYECKLCECEAGLTNMFMHVGGVKHRLAYLKKHHPVIANSSAIRGKGSELSKRLSQIAMEIEKKEGRKKIEIVMDFPGRKRKYEEGGTYNPDSKLAKMDFTSDDVDGSFTEKINPSSPTSAPAKESPANPSFQDLKKAYSEIIKLLPDQKVEPKEISRKNTTAKKSGDQTSQETNSSFSGFTCNKDLFDYLQNFEILSNEDAVFILKVTQKFTDSLIKYREDIKAKNDAEVSIFLVNTTSNPEDKASNPKPVQNKGAGSTTQKKALTPQAGKNLNRSSAPIVYCGQPVKYNINQQAEPPQITATTPSTSEVNKNILSSIFSAASKKPLGQQFQNPVGQPVSSSSSQGLFSRQNPSTSNSDTPGNIPFAFPNASKDKNEAMSEFFNSIKDMEVSEVTATLNQIASTNPAFRGIDVSSVIRILVESGRLKSASGTL</sequence>
<evidence type="ECO:0000313" key="3">
    <source>
        <dbReference type="Proteomes" id="UP000515156"/>
    </source>
</evidence>
<evidence type="ECO:0000313" key="7">
    <source>
        <dbReference type="RefSeq" id="XP_030060856.1"/>
    </source>
</evidence>
<gene>
    <name evidence="4 5 6 7" type="primary">LOC115471274</name>
</gene>
<organism evidence="3 7">
    <name type="scientific">Microcaecilia unicolor</name>
    <dbReference type="NCBI Taxonomy" id="1415580"/>
    <lineage>
        <taxon>Eukaryota</taxon>
        <taxon>Metazoa</taxon>
        <taxon>Chordata</taxon>
        <taxon>Craniata</taxon>
        <taxon>Vertebrata</taxon>
        <taxon>Euteleostomi</taxon>
        <taxon>Amphibia</taxon>
        <taxon>Gymnophiona</taxon>
        <taxon>Siphonopidae</taxon>
        <taxon>Microcaecilia</taxon>
    </lineage>
</organism>
<evidence type="ECO:0000313" key="4">
    <source>
        <dbReference type="RefSeq" id="XP_030060838.1"/>
    </source>
</evidence>
<dbReference type="RefSeq" id="XP_030060838.1">
    <property type="nucleotide sequence ID" value="XM_030204978.1"/>
</dbReference>
<dbReference type="RefSeq" id="XP_030060856.1">
    <property type="nucleotide sequence ID" value="XM_030204996.1"/>
</dbReference>
<proteinExistence type="predicted"/>
<dbReference type="OrthoDB" id="5877502at2759"/>
<feature type="compositionally biased region" description="Polar residues" evidence="1">
    <location>
        <begin position="224"/>
        <end position="233"/>
    </location>
</feature>
<evidence type="ECO:0000259" key="2">
    <source>
        <dbReference type="SMART" id="SM00451"/>
    </source>
</evidence>
<dbReference type="Proteomes" id="UP000515156">
    <property type="component" value="Chromosome 1"/>
</dbReference>
<reference evidence="4 5" key="1">
    <citation type="submission" date="2025-04" db="UniProtKB">
        <authorList>
            <consortium name="RefSeq"/>
        </authorList>
    </citation>
    <scope>IDENTIFICATION</scope>
</reference>
<dbReference type="GO" id="GO:0003727">
    <property type="term" value="F:single-stranded RNA binding"/>
    <property type="evidence" value="ECO:0007669"/>
    <property type="project" value="TreeGrafter"/>
</dbReference>
<protein>
    <submittedName>
        <fullName evidence="4 5">Uncharacterized protein LOC115471274 isoform X1</fullName>
    </submittedName>
</protein>
<dbReference type="Pfam" id="PF12874">
    <property type="entry name" value="zf-met"/>
    <property type="match status" value="1"/>
</dbReference>
<feature type="compositionally biased region" description="Polar residues" evidence="1">
    <location>
        <begin position="461"/>
        <end position="475"/>
    </location>
</feature>
<dbReference type="GO" id="GO:0008270">
    <property type="term" value="F:zinc ion binding"/>
    <property type="evidence" value="ECO:0007669"/>
    <property type="project" value="InterPro"/>
</dbReference>
<dbReference type="RefSeq" id="XP_030060844.1">
    <property type="nucleotide sequence ID" value="XM_030204984.1"/>
</dbReference>
<dbReference type="GO" id="GO:0003725">
    <property type="term" value="F:double-stranded RNA binding"/>
    <property type="evidence" value="ECO:0007669"/>
    <property type="project" value="TreeGrafter"/>
</dbReference>
<feature type="domain" description="U1-type" evidence="2">
    <location>
        <begin position="115"/>
        <end position="145"/>
    </location>
</feature>
<evidence type="ECO:0000256" key="1">
    <source>
        <dbReference type="SAM" id="MobiDB-lite"/>
    </source>
</evidence>
<dbReference type="SMART" id="SM00451">
    <property type="entry name" value="ZnF_U1"/>
    <property type="match status" value="2"/>
</dbReference>
<feature type="compositionally biased region" description="Low complexity" evidence="1">
    <location>
        <begin position="448"/>
        <end position="460"/>
    </location>
</feature>
<dbReference type="InterPro" id="IPR013087">
    <property type="entry name" value="Znf_C2H2_type"/>
</dbReference>
<feature type="region of interest" description="Disordered" evidence="1">
    <location>
        <begin position="442"/>
        <end position="477"/>
    </location>
</feature>
<dbReference type="InterPro" id="IPR003604">
    <property type="entry name" value="Matrin/U1-like-C_Znf_C2H2"/>
</dbReference>
<dbReference type="Gene3D" id="3.30.160.60">
    <property type="entry name" value="Classic Zinc Finger"/>
    <property type="match status" value="1"/>
</dbReference>
<dbReference type="GO" id="GO:0071011">
    <property type="term" value="C:precatalytic spliceosome"/>
    <property type="evidence" value="ECO:0007669"/>
    <property type="project" value="TreeGrafter"/>
</dbReference>
<dbReference type="PANTHER" id="PTHR45762:SF13">
    <property type="entry name" value="U1-TYPE DOMAIN-CONTAINING PROTEIN"/>
    <property type="match status" value="1"/>
</dbReference>
<keyword evidence="3" id="KW-1185">Reference proteome</keyword>
<dbReference type="KEGG" id="muo:115471274"/>
<dbReference type="GeneID" id="115471274"/>
<dbReference type="InterPro" id="IPR036236">
    <property type="entry name" value="Znf_C2H2_sf"/>
</dbReference>
<feature type="compositionally biased region" description="Polar residues" evidence="1">
    <location>
        <begin position="369"/>
        <end position="386"/>
    </location>
</feature>
<feature type="region of interest" description="Disordered" evidence="1">
    <location>
        <begin position="353"/>
        <end position="386"/>
    </location>
</feature>
<dbReference type="PANTHER" id="PTHR45762">
    <property type="entry name" value="ZINC FINGER RNA-BINDING PROTEIN"/>
    <property type="match status" value="1"/>
</dbReference>
<evidence type="ECO:0000313" key="6">
    <source>
        <dbReference type="RefSeq" id="XP_030060850.1"/>
    </source>
</evidence>
<dbReference type="SUPFAM" id="SSF57667">
    <property type="entry name" value="beta-beta-alpha zinc fingers"/>
    <property type="match status" value="1"/>
</dbReference>
<dbReference type="AlphaFoldDB" id="A0A6P7Y7A5"/>
<feature type="region of interest" description="Disordered" evidence="1">
    <location>
        <begin position="219"/>
        <end position="244"/>
    </location>
</feature>
<feature type="region of interest" description="Disordered" evidence="1">
    <location>
        <begin position="263"/>
        <end position="289"/>
    </location>
</feature>
<feature type="domain" description="U1-type" evidence="2">
    <location>
        <begin position="12"/>
        <end position="46"/>
    </location>
</feature>
<feature type="compositionally biased region" description="Polar residues" evidence="1">
    <location>
        <begin position="272"/>
        <end position="289"/>
    </location>
</feature>
<dbReference type="RefSeq" id="XP_030060850.1">
    <property type="nucleotide sequence ID" value="XM_030204990.1"/>
</dbReference>